<dbReference type="EMBL" id="KB822711">
    <property type="protein sequence ID" value="ETN47078.1"/>
    <property type="molecule type" value="Genomic_DNA"/>
</dbReference>
<dbReference type="HOGENOM" id="CLU_145563_1_0_1"/>
<feature type="compositionally biased region" description="Polar residues" evidence="6">
    <location>
        <begin position="1"/>
        <end position="10"/>
    </location>
</feature>
<dbReference type="GeneID" id="19968607"/>
<accession>W2SGE8</accession>
<comment type="subcellular location">
    <subcellularLocation>
        <location evidence="1">Mitochondrion</location>
    </subcellularLocation>
</comment>
<evidence type="ECO:0000256" key="6">
    <source>
        <dbReference type="SAM" id="MobiDB-lite"/>
    </source>
</evidence>
<keyword evidence="8" id="KW-1185">Reference proteome</keyword>
<dbReference type="InParanoid" id="W2SGE8"/>
<gene>
    <name evidence="7" type="ORF">HMPREF1541_01268</name>
</gene>
<protein>
    <recommendedName>
        <fullName evidence="4">ATPase inhibitor, mitochondrial</fullName>
    </recommendedName>
</protein>
<sequence>MLGSQSSAGDTGSVRPGGEAASDSFQKREQALENMYIHQRELENLKKIQEKLARHRAHLEELDMHVGEMVEAKTEAVEKGK</sequence>
<feature type="coiled-coil region" evidence="5">
    <location>
        <begin position="28"/>
        <end position="65"/>
    </location>
</feature>
<evidence type="ECO:0000256" key="4">
    <source>
        <dbReference type="RuleBase" id="RU368087"/>
    </source>
</evidence>
<proteinExistence type="inferred from homology"/>
<name>W2SGE8_CYPE1</name>
<comment type="function">
    <text evidence="4">Inhibits the enzyme activity of ATPase.</text>
</comment>
<feature type="region of interest" description="Disordered" evidence="6">
    <location>
        <begin position="1"/>
        <end position="27"/>
    </location>
</feature>
<dbReference type="RefSeq" id="XP_008711790.1">
    <property type="nucleotide sequence ID" value="XM_008713568.1"/>
</dbReference>
<evidence type="ECO:0000313" key="7">
    <source>
        <dbReference type="EMBL" id="ETN47078.1"/>
    </source>
</evidence>
<dbReference type="GO" id="GO:0005739">
    <property type="term" value="C:mitochondrion"/>
    <property type="evidence" value="ECO:0007669"/>
    <property type="project" value="UniProtKB-SubCell"/>
</dbReference>
<dbReference type="STRING" id="1220924.W2SGE8"/>
<dbReference type="VEuPathDB" id="FungiDB:HMPREF1541_01268"/>
<evidence type="ECO:0000256" key="1">
    <source>
        <dbReference type="ARBA" id="ARBA00004173"/>
    </source>
</evidence>
<dbReference type="Pfam" id="PF04568">
    <property type="entry name" value="IATP"/>
    <property type="match status" value="1"/>
</dbReference>
<dbReference type="InterPro" id="IPR007648">
    <property type="entry name" value="ATPase_inhibitor_mt"/>
</dbReference>
<dbReference type="OrthoDB" id="5532350at2759"/>
<evidence type="ECO:0000256" key="5">
    <source>
        <dbReference type="SAM" id="Coils"/>
    </source>
</evidence>
<organism evidence="7 8">
    <name type="scientific">Cyphellophora europaea (strain CBS 101466)</name>
    <name type="common">Phialophora europaea</name>
    <dbReference type="NCBI Taxonomy" id="1220924"/>
    <lineage>
        <taxon>Eukaryota</taxon>
        <taxon>Fungi</taxon>
        <taxon>Dikarya</taxon>
        <taxon>Ascomycota</taxon>
        <taxon>Pezizomycotina</taxon>
        <taxon>Eurotiomycetes</taxon>
        <taxon>Chaetothyriomycetidae</taxon>
        <taxon>Chaetothyriales</taxon>
        <taxon>Cyphellophoraceae</taxon>
        <taxon>Cyphellophora</taxon>
    </lineage>
</organism>
<evidence type="ECO:0000256" key="2">
    <source>
        <dbReference type="ARBA" id="ARBA00010901"/>
    </source>
</evidence>
<dbReference type="GO" id="GO:0042030">
    <property type="term" value="F:ATPase inhibitor activity"/>
    <property type="evidence" value="ECO:0007669"/>
    <property type="project" value="InterPro"/>
</dbReference>
<dbReference type="Gene3D" id="1.20.5.500">
    <property type="entry name" value="Single helix bin"/>
    <property type="match status" value="1"/>
</dbReference>
<dbReference type="AlphaFoldDB" id="W2SGE8"/>
<evidence type="ECO:0000256" key="3">
    <source>
        <dbReference type="ARBA" id="ARBA00023128"/>
    </source>
</evidence>
<reference evidence="7 8" key="1">
    <citation type="submission" date="2013-03" db="EMBL/GenBank/DDBJ databases">
        <title>The Genome Sequence of Phialophora europaea CBS 101466.</title>
        <authorList>
            <consortium name="The Broad Institute Genomics Platform"/>
            <person name="Cuomo C."/>
            <person name="de Hoog S."/>
            <person name="Gorbushina A."/>
            <person name="Walker B."/>
            <person name="Young S.K."/>
            <person name="Zeng Q."/>
            <person name="Gargeya S."/>
            <person name="Fitzgerald M."/>
            <person name="Haas B."/>
            <person name="Abouelleil A."/>
            <person name="Allen A.W."/>
            <person name="Alvarado L."/>
            <person name="Arachchi H.M."/>
            <person name="Berlin A.M."/>
            <person name="Chapman S.B."/>
            <person name="Gainer-Dewar J."/>
            <person name="Goldberg J."/>
            <person name="Griggs A."/>
            <person name="Gujja S."/>
            <person name="Hansen M."/>
            <person name="Howarth C."/>
            <person name="Imamovic A."/>
            <person name="Ireland A."/>
            <person name="Larimer J."/>
            <person name="McCowan C."/>
            <person name="Murphy C."/>
            <person name="Pearson M."/>
            <person name="Poon T.W."/>
            <person name="Priest M."/>
            <person name="Roberts A."/>
            <person name="Saif S."/>
            <person name="Shea T."/>
            <person name="Sisk P."/>
            <person name="Sykes S."/>
            <person name="Wortman J."/>
            <person name="Nusbaum C."/>
            <person name="Birren B."/>
        </authorList>
    </citation>
    <scope>NUCLEOTIDE SEQUENCE [LARGE SCALE GENOMIC DNA]</scope>
    <source>
        <strain evidence="7 8">CBS 101466</strain>
    </source>
</reference>
<evidence type="ECO:0000313" key="8">
    <source>
        <dbReference type="Proteomes" id="UP000030752"/>
    </source>
</evidence>
<dbReference type="eggNOG" id="ENOG502SCJG">
    <property type="taxonomic scope" value="Eukaryota"/>
</dbReference>
<keyword evidence="5" id="KW-0175">Coiled coil</keyword>
<keyword evidence="3" id="KW-0496">Mitochondrion</keyword>
<dbReference type="Proteomes" id="UP000030752">
    <property type="component" value="Unassembled WGS sequence"/>
</dbReference>
<comment type="similarity">
    <text evidence="2 4">Belongs to the ATPase inhibitor family.</text>
</comment>